<dbReference type="PANTHER" id="PTHR11654">
    <property type="entry name" value="OLIGOPEPTIDE TRANSPORTER-RELATED"/>
    <property type="match status" value="1"/>
</dbReference>
<keyword evidence="12" id="KW-0862">Zinc</keyword>
<evidence type="ECO:0000256" key="3">
    <source>
        <dbReference type="ARBA" id="ARBA00004141"/>
    </source>
</evidence>
<dbReference type="InterPro" id="IPR000109">
    <property type="entry name" value="POT_fam"/>
</dbReference>
<evidence type="ECO:0000256" key="14">
    <source>
        <dbReference type="ARBA" id="ARBA00022927"/>
    </source>
</evidence>
<keyword evidence="11" id="KW-0509">mRNA transport</keyword>
<evidence type="ECO:0000256" key="19">
    <source>
        <dbReference type="ARBA" id="ARBA00023136"/>
    </source>
</evidence>
<dbReference type="GO" id="GO:0006857">
    <property type="term" value="P:oligopeptide transport"/>
    <property type="evidence" value="ECO:0007669"/>
    <property type="project" value="InterPro"/>
</dbReference>
<keyword evidence="6 26" id="KW-0813">Transport</keyword>
<keyword evidence="14" id="KW-0653">Protein transport</keyword>
<feature type="compositionally biased region" description="Low complexity" evidence="27">
    <location>
        <begin position="122"/>
        <end position="132"/>
    </location>
</feature>
<keyword evidence="18" id="KW-0906">Nuclear pore complex</keyword>
<dbReference type="InterPro" id="IPR001876">
    <property type="entry name" value="Znf_RanBP2"/>
</dbReference>
<evidence type="ECO:0000256" key="5">
    <source>
        <dbReference type="ARBA" id="ARBA00005982"/>
    </source>
</evidence>
<feature type="region of interest" description="Disordered" evidence="27">
    <location>
        <begin position="1"/>
        <end position="166"/>
    </location>
</feature>
<evidence type="ECO:0000259" key="29">
    <source>
        <dbReference type="PROSITE" id="PS50199"/>
    </source>
</evidence>
<dbReference type="PROSITE" id="PS50199">
    <property type="entry name" value="ZF_RANBP2_2"/>
    <property type="match status" value="5"/>
</dbReference>
<evidence type="ECO:0000256" key="28">
    <source>
        <dbReference type="SAM" id="Phobius"/>
    </source>
</evidence>
<evidence type="ECO:0000256" key="2">
    <source>
        <dbReference type="ARBA" id="ARBA00004126"/>
    </source>
</evidence>
<organism evidence="30 31">
    <name type="scientific">Plectus sambesii</name>
    <dbReference type="NCBI Taxonomy" id="2011161"/>
    <lineage>
        <taxon>Eukaryota</taxon>
        <taxon>Metazoa</taxon>
        <taxon>Ecdysozoa</taxon>
        <taxon>Nematoda</taxon>
        <taxon>Chromadorea</taxon>
        <taxon>Plectida</taxon>
        <taxon>Plectina</taxon>
        <taxon>Plectoidea</taxon>
        <taxon>Plectidae</taxon>
        <taxon>Plectus</taxon>
    </lineage>
</organism>
<evidence type="ECO:0000313" key="31">
    <source>
        <dbReference type="WBParaSite" id="PSAMB.scaffold340size55875.g4869.t1"/>
    </source>
</evidence>
<feature type="region of interest" description="Disordered" evidence="27">
    <location>
        <begin position="291"/>
        <end position="353"/>
    </location>
</feature>
<feature type="transmembrane region" description="Helical" evidence="28">
    <location>
        <begin position="1446"/>
        <end position="1473"/>
    </location>
</feature>
<dbReference type="SUPFAM" id="SSF103473">
    <property type="entry name" value="MFS general substrate transporter"/>
    <property type="match status" value="1"/>
</dbReference>
<evidence type="ECO:0000256" key="25">
    <source>
        <dbReference type="PROSITE-ProRule" id="PRU00322"/>
    </source>
</evidence>
<dbReference type="WBParaSite" id="PSAMB.scaffold340size55875.g4869.t1">
    <property type="protein sequence ID" value="PSAMB.scaffold340size55875.g4869.t1"/>
    <property type="gene ID" value="PSAMB.scaffold340size55875.g4869"/>
</dbReference>
<dbReference type="Gene3D" id="1.20.1250.20">
    <property type="entry name" value="MFS general substrate transporter like domains"/>
    <property type="match status" value="1"/>
</dbReference>
<keyword evidence="19 28" id="KW-0472">Membrane</keyword>
<feature type="transmembrane region" description="Helical" evidence="28">
    <location>
        <begin position="1513"/>
        <end position="1532"/>
    </location>
</feature>
<keyword evidence="17" id="KW-0238">DNA-binding</keyword>
<feature type="region of interest" description="Disordered" evidence="27">
    <location>
        <begin position="192"/>
        <end position="225"/>
    </location>
</feature>
<dbReference type="InterPro" id="IPR036443">
    <property type="entry name" value="Znf_RanBP2_sf"/>
</dbReference>
<feature type="compositionally biased region" description="Basic and acidic residues" evidence="27">
    <location>
        <begin position="62"/>
        <end position="73"/>
    </location>
</feature>
<dbReference type="FunFam" id="1.20.1250.20:FF:000612">
    <property type="entry name" value="Peptide transporter 3"/>
    <property type="match status" value="1"/>
</dbReference>
<dbReference type="GO" id="GO:0015031">
    <property type="term" value="P:protein transport"/>
    <property type="evidence" value="ECO:0007669"/>
    <property type="project" value="UniProtKB-KW"/>
</dbReference>
<comment type="subcellular location">
    <subcellularLocation>
        <location evidence="3 26">Membrane</location>
        <topology evidence="3 26">Multi-pass membrane protein</topology>
    </subcellularLocation>
    <subcellularLocation>
        <location evidence="2">Nucleus membrane</location>
    </subcellularLocation>
    <subcellularLocation>
        <location evidence="4">Nucleus</location>
        <location evidence="4">Nuclear pore complex</location>
    </subcellularLocation>
</comment>
<feature type="domain" description="RanBP2-type" evidence="29">
    <location>
        <begin position="490"/>
        <end position="519"/>
    </location>
</feature>
<evidence type="ECO:0000256" key="7">
    <source>
        <dbReference type="ARBA" id="ARBA00022692"/>
    </source>
</evidence>
<feature type="region of interest" description="Disordered" evidence="27">
    <location>
        <begin position="886"/>
        <end position="908"/>
    </location>
</feature>
<keyword evidence="10 25" id="KW-0863">Zinc-finger</keyword>
<dbReference type="GO" id="GO:0031965">
    <property type="term" value="C:nuclear membrane"/>
    <property type="evidence" value="ECO:0007669"/>
    <property type="project" value="UniProtKB-SubCell"/>
</dbReference>
<keyword evidence="16" id="KW-0811">Translocation</keyword>
<dbReference type="SMART" id="SM00547">
    <property type="entry name" value="ZnF_RBZ"/>
    <property type="match status" value="5"/>
</dbReference>
<feature type="compositionally biased region" description="Low complexity" evidence="27">
    <location>
        <begin position="40"/>
        <end position="56"/>
    </location>
</feature>
<evidence type="ECO:0000256" key="15">
    <source>
        <dbReference type="ARBA" id="ARBA00022989"/>
    </source>
</evidence>
<feature type="compositionally biased region" description="Basic and acidic residues" evidence="27">
    <location>
        <begin position="1809"/>
        <end position="1826"/>
    </location>
</feature>
<keyword evidence="20" id="KW-0539">Nucleus</keyword>
<comment type="cofactor">
    <cofactor evidence="1">
        <name>Zn(2+)</name>
        <dbReference type="ChEBI" id="CHEBI:29105"/>
    </cofactor>
</comment>
<evidence type="ECO:0000256" key="22">
    <source>
        <dbReference type="ARBA" id="ARBA00068609"/>
    </source>
</evidence>
<feature type="domain" description="RanBP2-type" evidence="29">
    <location>
        <begin position="555"/>
        <end position="584"/>
    </location>
</feature>
<evidence type="ECO:0000313" key="30">
    <source>
        <dbReference type="Proteomes" id="UP000887566"/>
    </source>
</evidence>
<feature type="compositionally biased region" description="Polar residues" evidence="27">
    <location>
        <begin position="202"/>
        <end position="216"/>
    </location>
</feature>
<evidence type="ECO:0000256" key="9">
    <source>
        <dbReference type="ARBA" id="ARBA00022737"/>
    </source>
</evidence>
<dbReference type="GO" id="GO:0008270">
    <property type="term" value="F:zinc ion binding"/>
    <property type="evidence" value="ECO:0007669"/>
    <property type="project" value="UniProtKB-KW"/>
</dbReference>
<keyword evidence="8" id="KW-0479">Metal-binding</keyword>
<evidence type="ECO:0000256" key="17">
    <source>
        <dbReference type="ARBA" id="ARBA00023125"/>
    </source>
</evidence>
<dbReference type="GO" id="GO:0022857">
    <property type="term" value="F:transmembrane transporter activity"/>
    <property type="evidence" value="ECO:0007669"/>
    <property type="project" value="InterPro"/>
</dbReference>
<dbReference type="FunFam" id="4.10.1060.10:FF:000001">
    <property type="entry name" value="Nuclear pore complex protein Nup153"/>
    <property type="match status" value="1"/>
</dbReference>
<keyword evidence="15 28" id="KW-1133">Transmembrane helix</keyword>
<feature type="transmembrane region" description="Helical" evidence="28">
    <location>
        <begin position="1686"/>
        <end position="1707"/>
    </location>
</feature>
<keyword evidence="30" id="KW-1185">Reference proteome</keyword>
<dbReference type="Proteomes" id="UP000887566">
    <property type="component" value="Unplaced"/>
</dbReference>
<feature type="transmembrane region" description="Helical" evidence="28">
    <location>
        <begin position="1719"/>
        <end position="1741"/>
    </location>
</feature>
<feature type="domain" description="RanBP2-type" evidence="29">
    <location>
        <begin position="614"/>
        <end position="643"/>
    </location>
</feature>
<comment type="similarity">
    <text evidence="5 26">Belongs to the major facilitator superfamily. Proton-dependent oligopeptide transporter (POT/PTR) (TC 2.A.17) family.</text>
</comment>
<feature type="compositionally biased region" description="Low complexity" evidence="27">
    <location>
        <begin position="327"/>
        <end position="340"/>
    </location>
</feature>
<evidence type="ECO:0000256" key="16">
    <source>
        <dbReference type="ARBA" id="ARBA00023010"/>
    </source>
</evidence>
<evidence type="ECO:0000256" key="18">
    <source>
        <dbReference type="ARBA" id="ARBA00023132"/>
    </source>
</evidence>
<feature type="region of interest" description="Disordered" evidence="27">
    <location>
        <begin position="757"/>
        <end position="790"/>
    </location>
</feature>
<feature type="transmembrane region" description="Helical" evidence="28">
    <location>
        <begin position="1552"/>
        <end position="1572"/>
    </location>
</feature>
<evidence type="ECO:0000256" key="21">
    <source>
        <dbReference type="ARBA" id="ARBA00060842"/>
    </source>
</evidence>
<evidence type="ECO:0000256" key="23">
    <source>
        <dbReference type="ARBA" id="ARBA00078197"/>
    </source>
</evidence>
<keyword evidence="9" id="KW-0677">Repeat</keyword>
<feature type="region of interest" description="Disordered" evidence="27">
    <location>
        <begin position="1327"/>
        <end position="1364"/>
    </location>
</feature>
<evidence type="ECO:0000256" key="27">
    <source>
        <dbReference type="SAM" id="MobiDB-lite"/>
    </source>
</evidence>
<evidence type="ECO:0000256" key="24">
    <source>
        <dbReference type="ARBA" id="ARBA00079437"/>
    </source>
</evidence>
<dbReference type="Gene3D" id="4.10.1060.10">
    <property type="entry name" value="Zinc finger, RanBP2-type"/>
    <property type="match status" value="5"/>
</dbReference>
<evidence type="ECO:0000256" key="26">
    <source>
        <dbReference type="RuleBase" id="RU003755"/>
    </source>
</evidence>
<proteinExistence type="inferred from homology"/>
<feature type="region of interest" description="Disordered" evidence="27">
    <location>
        <begin position="1796"/>
        <end position="1847"/>
    </location>
</feature>
<dbReference type="SUPFAM" id="SSF90209">
    <property type="entry name" value="Ran binding protein zinc finger-like"/>
    <property type="match status" value="4"/>
</dbReference>
<evidence type="ECO:0000256" key="13">
    <source>
        <dbReference type="ARBA" id="ARBA00022856"/>
    </source>
</evidence>
<keyword evidence="7 26" id="KW-0812">Transmembrane</keyword>
<dbReference type="InterPro" id="IPR036259">
    <property type="entry name" value="MFS_trans_sf"/>
</dbReference>
<dbReference type="InterPro" id="IPR018456">
    <property type="entry name" value="PTR2_symporter_CS"/>
</dbReference>
<evidence type="ECO:0000256" key="11">
    <source>
        <dbReference type="ARBA" id="ARBA00022816"/>
    </source>
</evidence>
<evidence type="ECO:0000256" key="20">
    <source>
        <dbReference type="ARBA" id="ARBA00023242"/>
    </source>
</evidence>
<feature type="compositionally biased region" description="Basic and acidic residues" evidence="27">
    <location>
        <begin position="1349"/>
        <end position="1363"/>
    </location>
</feature>
<feature type="transmembrane region" description="Helical" evidence="28">
    <location>
        <begin position="1479"/>
        <end position="1501"/>
    </location>
</feature>
<evidence type="ECO:0000256" key="8">
    <source>
        <dbReference type="ARBA" id="ARBA00022723"/>
    </source>
</evidence>
<dbReference type="GO" id="GO:0005643">
    <property type="term" value="C:nuclear pore"/>
    <property type="evidence" value="ECO:0007669"/>
    <property type="project" value="UniProtKB-SubCell"/>
</dbReference>
<dbReference type="Pfam" id="PF00641">
    <property type="entry name" value="Zn_ribbon_RanBP"/>
    <property type="match status" value="1"/>
</dbReference>
<feature type="transmembrane region" description="Helical" evidence="28">
    <location>
        <begin position="1417"/>
        <end position="1437"/>
    </location>
</feature>
<sequence>MSHTRETDEQDQNSSTSGGWLHSMVESLTPSVFTGLWPARQQRPPSSPTSRSSSRRNGFPSSRRDIEEDRSIDNRAASNQQYEAQADPDSGDRPRNNMTATSAVSHGAPIPLQQLGELGEHSQYSSISSFSSDHMPTNRIRKRPGDTSELDDQESSNRNASSNDFKRFRYGMEPLARPSVASSANAYANDSSHSMFLDRSQTDQSGRLSRSTYDRPSSSMSSASTTLRARISSIGSTGGPGSSALSSRTRRILEELEKMSTPVKDAQKLPTLRPWLPERWDRTANQIEAHPATATLRGPPLASLSTPTRAQLLSRTIGSNSSKPYWRRPSMSAPRAAPSAVKTSPTSAGGIVKGADGAKINKFSARIPELEEPDSTPHFNSVPLPIATSQVPAAGFLAGSSKFSFAKPVPKSGPVVSPAETPGVSSVMAVKNKWTCSACFVGNDADAEKCACCSGPRAAAPKSEASSTSAPIAATNFSTSSSDTNSIDLPKKAWNCSTCFVSNDGSADQCVACSESRPGAPKSEKSKTLFPGSIFQSSSSSSSASPFADSAAAAPKKGWSCSNCFVKNEDSTDNCVACMGARPGAPKVDGPKALFANSLSSTSAPSTENKTTSAKKGWTCSTCFVGNDDSTDNCVACSESRPGAPKSDKNKPLFAGSIFSTSSSAAGSEASIPKKDWSCTTCFVSNKADKLSCDACQSPKPGSTFKPVSFGFGVASKPAAAVIPSGVSFGVVPHNESFGEKKTVKFAEPLTTTTTFSSAQSPLSLADDGASSVPANSSSSDTLTNNATTLSTPTTTAAATAGSGGSAPFVFGFGGSKETSTTSASTAGSGSSTTASAAPPVFAFGASAATTATTTSAPSAPSSTSTFVFGSSSSAAPTSSAAASSSLTSVATSTTTSDTTTTTAVSTSSESSLTSSAPVFAFGSTASAPPSTTSSSTSLFPSSATSGFSFGSKAAAPASSTSGSFLASGPAAPSFGFGGAPAATTTSTGALFPPAAPLFSFGGSATTTTAASSATSNGPLFSTAAAPASFNFGAAASTAVPSTTAGSSFSTAAPPAFNFGGTAASAAAPSTTAGSSFSAAAAAPSFNFGAAASAAAPSTTTASSFSAAAAAPAFNFGATPSTTSSLFPSASVPSMFSFAGGGAAPATTTVASATPASGSASIFAFGSRPTSETTDSGARNAFNLPSTFRFGEPSGSTTGQPTDTSSSIFQFQSAAAAPPNPFLPSTAASAKQSSTRKMLTAHRRKPVDSQVLRSSFVARLQAAFDACLRSRAALAVAPAAIALAAAAAANWRSSTNKHEECQLSPIQAGRVAVPLLKFPRDRLSHPHEYDQLTMEKSQPPTSDDGYDGGEQRKADLARAEGPDKGSGLIASLRRYPKSVFFMLGNEFCERFSFYGMRAILLLYLIHEHQMTDSTASLIYHMFTCFAYFSPLFGSIAADNYFGRFNVILWVSVVYVLGHVLLSFGAIPGMAIAVRSTFDFSGLAIIALATGGIKPCVSAFAADQFPEELHREREQFFSFFYFAINAGSLVAILLTPMLRGYVKCFGSEYCFPLAFGVPGVLMLVALMMFLAGYKTYRKPPAAKGNIVGKVGRCIAFAAHKKLSASVCSRTKAGEAQKREHWLDYASPRFSPSLIEGVKSMLSVIVLFLPVVFFWALFDQQGSTWILQASRMNGRVGNLTILPDQMNIFNPLIVLLLVPLFEGVVYPAVRKMGINLSPLRKMGVGGLLASLSFVIAGLLQLPFTTYSSLFSLSLDSSSGRMKKLKSLFSKKGKKAEEAAANDRPPVVETVVAQQNGSVEVVKNGENGTGAGHDEIPSIDTEAKVDHPADAPAESESERVILTSEVVVSD</sequence>
<evidence type="ECO:0000256" key="6">
    <source>
        <dbReference type="ARBA" id="ARBA00022448"/>
    </source>
</evidence>
<evidence type="ECO:0000256" key="12">
    <source>
        <dbReference type="ARBA" id="ARBA00022833"/>
    </source>
</evidence>
<comment type="similarity">
    <text evidence="21">Belongs to the NUP153 family.</text>
</comment>
<feature type="compositionally biased region" description="Polar residues" evidence="27">
    <location>
        <begin position="303"/>
        <end position="323"/>
    </location>
</feature>
<feature type="domain" description="RanBP2-type" evidence="29">
    <location>
        <begin position="430"/>
        <end position="459"/>
    </location>
</feature>
<dbReference type="GO" id="GO:0003677">
    <property type="term" value="F:DNA binding"/>
    <property type="evidence" value="ECO:0007669"/>
    <property type="project" value="UniProtKB-KW"/>
</dbReference>
<evidence type="ECO:0000256" key="4">
    <source>
        <dbReference type="ARBA" id="ARBA00004567"/>
    </source>
</evidence>
<feature type="compositionally biased region" description="Low complexity" evidence="27">
    <location>
        <begin position="771"/>
        <end position="790"/>
    </location>
</feature>
<evidence type="ECO:0000256" key="1">
    <source>
        <dbReference type="ARBA" id="ARBA00001947"/>
    </source>
</evidence>
<accession>A0A914W7V1</accession>
<dbReference type="PROSITE" id="PS01358">
    <property type="entry name" value="ZF_RANBP2_1"/>
    <property type="match status" value="5"/>
</dbReference>
<dbReference type="Pfam" id="PF00854">
    <property type="entry name" value="PTR2"/>
    <property type="match status" value="1"/>
</dbReference>
<feature type="domain" description="RanBP2-type" evidence="29">
    <location>
        <begin position="673"/>
        <end position="702"/>
    </location>
</feature>
<dbReference type="PROSITE" id="PS01023">
    <property type="entry name" value="PTR2_2"/>
    <property type="match status" value="1"/>
</dbReference>
<keyword evidence="13" id="KW-0571">Peptide transport</keyword>
<feature type="transmembrane region" description="Helical" evidence="28">
    <location>
        <begin position="1636"/>
        <end position="1656"/>
    </location>
</feature>
<protein>
    <recommendedName>
        <fullName evidence="22">Nuclear pore complex protein Nup153</fullName>
    </recommendedName>
    <alternativeName>
        <fullName evidence="24">153 kDa nucleoporin</fullName>
    </alternativeName>
    <alternativeName>
        <fullName evidence="23">Nucleoporin Nup153</fullName>
    </alternativeName>
</protein>
<evidence type="ECO:0000256" key="10">
    <source>
        <dbReference type="ARBA" id="ARBA00022771"/>
    </source>
</evidence>
<name>A0A914W7V1_9BILA</name>
<reference evidence="31" key="1">
    <citation type="submission" date="2022-11" db="UniProtKB">
        <authorList>
            <consortium name="WormBaseParasite"/>
        </authorList>
    </citation>
    <scope>IDENTIFICATION</scope>
</reference>
<dbReference type="GO" id="GO:0051028">
    <property type="term" value="P:mRNA transport"/>
    <property type="evidence" value="ECO:0007669"/>
    <property type="project" value="UniProtKB-KW"/>
</dbReference>